<name>A0A8H6KXW6_9PEZI</name>
<evidence type="ECO:0000256" key="6">
    <source>
        <dbReference type="SAM" id="Phobius"/>
    </source>
</evidence>
<evidence type="ECO:0000256" key="1">
    <source>
        <dbReference type="ARBA" id="ARBA00004141"/>
    </source>
</evidence>
<feature type="region of interest" description="Disordered" evidence="5">
    <location>
        <begin position="1"/>
        <end position="73"/>
    </location>
</feature>
<keyword evidence="3 6" id="KW-1133">Transmembrane helix</keyword>
<keyword evidence="4 6" id="KW-0472">Membrane</keyword>
<dbReference type="PANTHER" id="PTHR42718:SF10">
    <property type="entry name" value="TRANSPORTER, PUTATIVE (AFU_ORTHOLOGUE AFUA_8G06760)-RELATED"/>
    <property type="match status" value="1"/>
</dbReference>
<feature type="transmembrane region" description="Helical" evidence="6">
    <location>
        <begin position="119"/>
        <end position="140"/>
    </location>
</feature>
<feature type="compositionally biased region" description="Polar residues" evidence="5">
    <location>
        <begin position="58"/>
        <end position="72"/>
    </location>
</feature>
<dbReference type="PANTHER" id="PTHR42718">
    <property type="entry name" value="MAJOR FACILITATOR SUPERFAMILY MULTIDRUG TRANSPORTER MFSC"/>
    <property type="match status" value="1"/>
</dbReference>
<comment type="subcellular location">
    <subcellularLocation>
        <location evidence="1">Membrane</location>
        <topology evidence="1">Multi-pass membrane protein</topology>
    </subcellularLocation>
</comment>
<evidence type="ECO:0000313" key="8">
    <source>
        <dbReference type="EMBL" id="KAF6838931.1"/>
    </source>
</evidence>
<dbReference type="GO" id="GO:0016020">
    <property type="term" value="C:membrane"/>
    <property type="evidence" value="ECO:0007669"/>
    <property type="project" value="UniProtKB-SubCell"/>
</dbReference>
<dbReference type="InterPro" id="IPR001958">
    <property type="entry name" value="Tet-R_TetA/multi-R_MdtG-like"/>
</dbReference>
<feature type="transmembrane region" description="Helical" evidence="6">
    <location>
        <begin position="308"/>
        <end position="327"/>
    </location>
</feature>
<feature type="transmembrane region" description="Helical" evidence="6">
    <location>
        <begin position="348"/>
        <end position="370"/>
    </location>
</feature>
<dbReference type="PRINTS" id="PR01035">
    <property type="entry name" value="TCRTETA"/>
</dbReference>
<keyword evidence="9" id="KW-1185">Reference proteome</keyword>
<dbReference type="InterPro" id="IPR020846">
    <property type="entry name" value="MFS_dom"/>
</dbReference>
<dbReference type="Pfam" id="PF07690">
    <property type="entry name" value="MFS_1"/>
    <property type="match status" value="1"/>
</dbReference>
<feature type="transmembrane region" description="Helical" evidence="6">
    <location>
        <begin position="278"/>
        <end position="296"/>
    </location>
</feature>
<feature type="transmembrane region" description="Helical" evidence="6">
    <location>
        <begin position="172"/>
        <end position="194"/>
    </location>
</feature>
<sequence length="552" mass="58845">MPGLKETMPQALLAHEVPSQRTPSIELNSLNQSKAKASQGKNSFSQDSNSPDNERRLVSSTAGGNSTDSPARNVSKAKGVTVIITLAGVNFLNTMGSGILIAALPRIASDVGLSEGLSLWPAAVYSLAAGCLLLIFGAVADVVGAKSMWLTGSFLYAIFTVAVGLARTGVQLILFRTVLGISISMCLPTAMSFITSTFPKGNWRNVAFSMNGIGFPLGYALGLVMGGIFADTIGWRWGYYIMAIINVCLSTAAIWSLPSVHRPSEKRWTRRLAEDIDWIGAVIVSVALGLLLYVLAMTTASYTKLADAPNIALLVIAVVLLASFPVLMNYQVRKGRPALIPNRLWRNASFTSICVSMFLSWAALNSIQYFIMLYFQEVQNVSALQSSVRFLPHIIVGTAVNVACAWLVSRVTAQSLGSVSALITIVAPLIMATVDIDGYYWYAPFWALALSPHRTALFTVSNLIISDAFPADLQSLAGGVFAEGGQIGNAVGLAVTAAIASSVTAQSTADEREARMAGYRASFWAIFGTTVAVVVITFWGLRKGGTVGKKDD</sequence>
<protein>
    <submittedName>
        <fullName evidence="8">Integral membrane protein</fullName>
    </submittedName>
</protein>
<feature type="transmembrane region" description="Helical" evidence="6">
    <location>
        <begin position="521"/>
        <end position="541"/>
    </location>
</feature>
<reference evidence="8" key="1">
    <citation type="journal article" date="2020" name="Phytopathology">
        <title>Genome Sequence Resources of Colletotrichum truncatum, C. plurivorum, C. musicola, and C. sojae: Four Species Pathogenic to Soybean (Glycine max).</title>
        <authorList>
            <person name="Rogerio F."/>
            <person name="Boufleur T.R."/>
            <person name="Ciampi-Guillardi M."/>
            <person name="Sukno S.A."/>
            <person name="Thon M.R."/>
            <person name="Massola Junior N.S."/>
            <person name="Baroncelli R."/>
        </authorList>
    </citation>
    <scope>NUCLEOTIDE SEQUENCE</scope>
    <source>
        <strain evidence="8">LFN00145</strain>
    </source>
</reference>
<dbReference type="Proteomes" id="UP000654918">
    <property type="component" value="Unassembled WGS sequence"/>
</dbReference>
<dbReference type="GO" id="GO:0022857">
    <property type="term" value="F:transmembrane transporter activity"/>
    <property type="evidence" value="ECO:0007669"/>
    <property type="project" value="InterPro"/>
</dbReference>
<feature type="transmembrane region" description="Helical" evidence="6">
    <location>
        <begin position="82"/>
        <end position="107"/>
    </location>
</feature>
<feature type="transmembrane region" description="Helical" evidence="6">
    <location>
        <begin position="421"/>
        <end position="442"/>
    </location>
</feature>
<dbReference type="PROSITE" id="PS50850">
    <property type="entry name" value="MFS"/>
    <property type="match status" value="1"/>
</dbReference>
<accession>A0A8H6KXW6</accession>
<feature type="domain" description="Major facilitator superfamily (MFS) profile" evidence="7">
    <location>
        <begin position="82"/>
        <end position="545"/>
    </location>
</feature>
<evidence type="ECO:0000259" key="7">
    <source>
        <dbReference type="PROSITE" id="PS50850"/>
    </source>
</evidence>
<organism evidence="8 9">
    <name type="scientific">Colletotrichum plurivorum</name>
    <dbReference type="NCBI Taxonomy" id="2175906"/>
    <lineage>
        <taxon>Eukaryota</taxon>
        <taxon>Fungi</taxon>
        <taxon>Dikarya</taxon>
        <taxon>Ascomycota</taxon>
        <taxon>Pezizomycotina</taxon>
        <taxon>Sordariomycetes</taxon>
        <taxon>Hypocreomycetidae</taxon>
        <taxon>Glomerellales</taxon>
        <taxon>Glomerellaceae</taxon>
        <taxon>Colletotrichum</taxon>
        <taxon>Colletotrichum orchidearum species complex</taxon>
    </lineage>
</organism>
<dbReference type="AlphaFoldDB" id="A0A8H6KXW6"/>
<evidence type="ECO:0000256" key="5">
    <source>
        <dbReference type="SAM" id="MobiDB-lite"/>
    </source>
</evidence>
<gene>
    <name evidence="8" type="ORF">CPLU01_02201</name>
</gene>
<feature type="transmembrane region" description="Helical" evidence="6">
    <location>
        <begin position="390"/>
        <end position="409"/>
    </location>
</feature>
<dbReference type="SUPFAM" id="SSF103473">
    <property type="entry name" value="MFS general substrate transporter"/>
    <property type="match status" value="1"/>
</dbReference>
<proteinExistence type="predicted"/>
<dbReference type="EMBL" id="WIGO01000016">
    <property type="protein sequence ID" value="KAF6838931.1"/>
    <property type="molecule type" value="Genomic_DNA"/>
</dbReference>
<evidence type="ECO:0000313" key="9">
    <source>
        <dbReference type="Proteomes" id="UP000654918"/>
    </source>
</evidence>
<feature type="transmembrane region" description="Helical" evidence="6">
    <location>
        <begin position="237"/>
        <end position="257"/>
    </location>
</feature>
<dbReference type="Gene3D" id="1.20.1250.20">
    <property type="entry name" value="MFS general substrate transporter like domains"/>
    <property type="match status" value="2"/>
</dbReference>
<dbReference type="InterPro" id="IPR036259">
    <property type="entry name" value="MFS_trans_sf"/>
</dbReference>
<dbReference type="InterPro" id="IPR011701">
    <property type="entry name" value="MFS"/>
</dbReference>
<evidence type="ECO:0000256" key="2">
    <source>
        <dbReference type="ARBA" id="ARBA00022692"/>
    </source>
</evidence>
<feature type="transmembrane region" description="Helical" evidence="6">
    <location>
        <begin position="206"/>
        <end position="225"/>
    </location>
</feature>
<evidence type="ECO:0000256" key="3">
    <source>
        <dbReference type="ARBA" id="ARBA00022989"/>
    </source>
</evidence>
<feature type="transmembrane region" description="Helical" evidence="6">
    <location>
        <begin position="147"/>
        <end position="166"/>
    </location>
</feature>
<evidence type="ECO:0000256" key="4">
    <source>
        <dbReference type="ARBA" id="ARBA00023136"/>
    </source>
</evidence>
<comment type="caution">
    <text evidence="8">The sequence shown here is derived from an EMBL/GenBank/DDBJ whole genome shotgun (WGS) entry which is preliminary data.</text>
</comment>
<feature type="compositionally biased region" description="Polar residues" evidence="5">
    <location>
        <begin position="19"/>
        <end position="51"/>
    </location>
</feature>
<keyword evidence="2 6" id="KW-0812">Transmembrane</keyword>